<dbReference type="PROSITE" id="PS50879">
    <property type="entry name" value="RNASE_H_1"/>
    <property type="match status" value="1"/>
</dbReference>
<protein>
    <recommendedName>
        <fullName evidence="1">RNase H type-1 domain-containing protein</fullName>
    </recommendedName>
</protein>
<dbReference type="InterPro" id="IPR012337">
    <property type="entry name" value="RNaseH-like_sf"/>
</dbReference>
<dbReference type="AlphaFoldDB" id="A0AAF3F5N5"/>
<evidence type="ECO:0000259" key="1">
    <source>
        <dbReference type="PROSITE" id="PS50879"/>
    </source>
</evidence>
<feature type="domain" description="RNase H type-1" evidence="1">
    <location>
        <begin position="1"/>
        <end position="130"/>
    </location>
</feature>
<dbReference type="SUPFAM" id="SSF53098">
    <property type="entry name" value="Ribonuclease H-like"/>
    <property type="match status" value="1"/>
</dbReference>
<dbReference type="Pfam" id="PF00075">
    <property type="entry name" value="RNase_H"/>
    <property type="match status" value="1"/>
</dbReference>
<dbReference type="WBParaSite" id="MBELARI_LOCUS220">
    <property type="protein sequence ID" value="MBELARI_LOCUS220"/>
    <property type="gene ID" value="MBELARI_LOCUS220"/>
</dbReference>
<reference evidence="3" key="1">
    <citation type="submission" date="2024-02" db="UniProtKB">
        <authorList>
            <consortium name="WormBaseParasite"/>
        </authorList>
    </citation>
    <scope>IDENTIFICATION</scope>
</reference>
<accession>A0AAF3F5N5</accession>
<dbReference type="InterPro" id="IPR002156">
    <property type="entry name" value="RNaseH_domain"/>
</dbReference>
<dbReference type="GO" id="GO:0004523">
    <property type="term" value="F:RNA-DNA hybrid ribonuclease activity"/>
    <property type="evidence" value="ECO:0007669"/>
    <property type="project" value="InterPro"/>
</dbReference>
<organism evidence="2 3">
    <name type="scientific">Mesorhabditis belari</name>
    <dbReference type="NCBI Taxonomy" id="2138241"/>
    <lineage>
        <taxon>Eukaryota</taxon>
        <taxon>Metazoa</taxon>
        <taxon>Ecdysozoa</taxon>
        <taxon>Nematoda</taxon>
        <taxon>Chromadorea</taxon>
        <taxon>Rhabditida</taxon>
        <taxon>Rhabditina</taxon>
        <taxon>Rhabditomorpha</taxon>
        <taxon>Rhabditoidea</taxon>
        <taxon>Rhabditidae</taxon>
        <taxon>Mesorhabditinae</taxon>
        <taxon>Mesorhabditis</taxon>
    </lineage>
</organism>
<dbReference type="GO" id="GO:0003676">
    <property type="term" value="F:nucleic acid binding"/>
    <property type="evidence" value="ECO:0007669"/>
    <property type="project" value="InterPro"/>
</dbReference>
<evidence type="ECO:0000313" key="3">
    <source>
        <dbReference type="WBParaSite" id="MBELARI_LOCUS220"/>
    </source>
</evidence>
<name>A0AAF3F5N5_9BILA</name>
<dbReference type="Gene3D" id="3.30.420.10">
    <property type="entry name" value="Ribonuclease H-like superfamily/Ribonuclease H"/>
    <property type="match status" value="1"/>
</dbReference>
<sequence length="142" mass="16138">MASFFGKDHRQNLSLAIGETTHPFVGELFAIHLALHIYYVSGGYKGNQVILRTDCLNVIKALYDFKANNERGFEGKLVKYVLTEQDKKNLKNLYHLLKFFPKRVIMQWVESHVGDPANDEADKLASRKALLGIHPAIKLNLV</sequence>
<keyword evidence="2" id="KW-1185">Reference proteome</keyword>
<dbReference type="InterPro" id="IPR036397">
    <property type="entry name" value="RNaseH_sf"/>
</dbReference>
<dbReference type="Proteomes" id="UP000887575">
    <property type="component" value="Unassembled WGS sequence"/>
</dbReference>
<proteinExistence type="predicted"/>
<evidence type="ECO:0000313" key="2">
    <source>
        <dbReference type="Proteomes" id="UP000887575"/>
    </source>
</evidence>